<gene>
    <name evidence="21" type="ORF">HR45_12295</name>
</gene>
<dbReference type="RefSeq" id="WP_037443256.1">
    <property type="nucleotide sequence ID" value="NZ_JPEO01000008.1"/>
</dbReference>
<comment type="similarity">
    <text evidence="2">Belongs to the LOG family.</text>
</comment>
<feature type="domain" description="Pyrimidine/purine nucleotide 5'-monophosphate nucleosidase N-terminal" evidence="20">
    <location>
        <begin position="3"/>
        <end position="110"/>
    </location>
</feature>
<evidence type="ECO:0000313" key="22">
    <source>
        <dbReference type="Proteomes" id="UP000029264"/>
    </source>
</evidence>
<dbReference type="Pfam" id="PF03641">
    <property type="entry name" value="Lysine_decarbox"/>
    <property type="match status" value="1"/>
</dbReference>
<protein>
    <recommendedName>
        <fullName evidence="13">Pyrimidine/purine nucleotide 5'-monophosphate nucleosidase</fullName>
        <ecNumber evidence="12">3.2.2.10</ecNumber>
        <ecNumber evidence="3">3.2.2.4</ecNumber>
    </recommendedName>
    <alternativeName>
        <fullName evidence="5">AMP nucleosidase</fullName>
    </alternativeName>
    <alternativeName>
        <fullName evidence="16">CMP nucleosidase</fullName>
    </alternativeName>
    <alternativeName>
        <fullName evidence="15">GMP nucleosidase</fullName>
    </alternativeName>
    <alternativeName>
        <fullName evidence="17">IMP nucleosidase</fullName>
    </alternativeName>
    <alternativeName>
        <fullName evidence="18">UMP nucleosidase</fullName>
    </alternativeName>
    <alternativeName>
        <fullName evidence="14">dTMP nucleosidase</fullName>
    </alternativeName>
</protein>
<evidence type="ECO:0000256" key="16">
    <source>
        <dbReference type="ARBA" id="ARBA00082596"/>
    </source>
</evidence>
<evidence type="ECO:0000256" key="2">
    <source>
        <dbReference type="ARBA" id="ARBA00006763"/>
    </source>
</evidence>
<comment type="catalytic activity">
    <reaction evidence="6">
        <text>dTMP + H2O = 2-deoxy-D-ribose 5-phosphate + thymine</text>
        <dbReference type="Rhea" id="RHEA:52712"/>
        <dbReference type="ChEBI" id="CHEBI:15377"/>
        <dbReference type="ChEBI" id="CHEBI:17821"/>
        <dbReference type="ChEBI" id="CHEBI:62877"/>
        <dbReference type="ChEBI" id="CHEBI:63528"/>
    </reaction>
</comment>
<evidence type="ECO:0000256" key="13">
    <source>
        <dbReference type="ARBA" id="ARBA00073719"/>
    </source>
</evidence>
<keyword evidence="4" id="KW-0378">Hydrolase</keyword>
<comment type="catalytic activity">
    <reaction evidence="10">
        <text>CMP + H2O = cytosine + D-ribose 5-phosphate</text>
        <dbReference type="Rhea" id="RHEA:30075"/>
        <dbReference type="ChEBI" id="CHEBI:15377"/>
        <dbReference type="ChEBI" id="CHEBI:16040"/>
        <dbReference type="ChEBI" id="CHEBI:60377"/>
        <dbReference type="ChEBI" id="CHEBI:78346"/>
        <dbReference type="EC" id="3.2.2.10"/>
    </reaction>
</comment>
<comment type="catalytic activity">
    <reaction evidence="7">
        <text>UMP + H2O = D-ribose 5-phosphate + uracil</text>
        <dbReference type="Rhea" id="RHEA:52704"/>
        <dbReference type="ChEBI" id="CHEBI:15377"/>
        <dbReference type="ChEBI" id="CHEBI:17568"/>
        <dbReference type="ChEBI" id="CHEBI:57865"/>
        <dbReference type="ChEBI" id="CHEBI:78346"/>
    </reaction>
</comment>
<evidence type="ECO:0000256" key="6">
    <source>
        <dbReference type="ARBA" id="ARBA00050093"/>
    </source>
</evidence>
<dbReference type="FunFam" id="3.30.1850.10:FF:000001">
    <property type="entry name" value="LOG family protein YgdH"/>
    <property type="match status" value="1"/>
</dbReference>
<dbReference type="EC" id="3.2.2.10" evidence="12"/>
<dbReference type="Pfam" id="PF14793">
    <property type="entry name" value="DUF4478"/>
    <property type="match status" value="1"/>
</dbReference>
<comment type="catalytic activity">
    <reaction evidence="9">
        <text>IMP + H2O = hypoxanthine + D-ribose 5-phosphate</text>
        <dbReference type="Rhea" id="RHEA:20469"/>
        <dbReference type="ChEBI" id="CHEBI:15377"/>
        <dbReference type="ChEBI" id="CHEBI:17368"/>
        <dbReference type="ChEBI" id="CHEBI:58053"/>
        <dbReference type="ChEBI" id="CHEBI:78346"/>
    </reaction>
</comment>
<evidence type="ECO:0000256" key="15">
    <source>
        <dbReference type="ARBA" id="ARBA00082430"/>
    </source>
</evidence>
<dbReference type="InterPro" id="IPR052341">
    <property type="entry name" value="LOG_family_nucleotidases"/>
</dbReference>
<proteinExistence type="inferred from homology"/>
<dbReference type="Gene3D" id="3.40.50.450">
    <property type="match status" value="1"/>
</dbReference>
<dbReference type="GO" id="GO:0005829">
    <property type="term" value="C:cytosol"/>
    <property type="evidence" value="ECO:0007669"/>
    <property type="project" value="TreeGrafter"/>
</dbReference>
<evidence type="ECO:0000313" key="21">
    <source>
        <dbReference type="EMBL" id="KFZ37185.1"/>
    </source>
</evidence>
<dbReference type="NCBIfam" id="NF038390">
    <property type="entry name" value="Nsidase_PpnN"/>
    <property type="match status" value="1"/>
</dbReference>
<keyword evidence="22" id="KW-1185">Reference proteome</keyword>
<dbReference type="InterPro" id="IPR037153">
    <property type="entry name" value="PpnN-like_sf"/>
</dbReference>
<dbReference type="EC" id="3.2.2.4" evidence="3"/>
<dbReference type="GO" id="GO:0008714">
    <property type="term" value="F:AMP nucleosidase activity"/>
    <property type="evidence" value="ECO:0007669"/>
    <property type="project" value="UniProtKB-EC"/>
</dbReference>
<dbReference type="InterPro" id="IPR021826">
    <property type="entry name" value="PpnN_C"/>
</dbReference>
<dbReference type="Pfam" id="PF11892">
    <property type="entry name" value="PpnN_C"/>
    <property type="match status" value="1"/>
</dbReference>
<evidence type="ECO:0000256" key="1">
    <source>
        <dbReference type="ARBA" id="ARBA00000274"/>
    </source>
</evidence>
<dbReference type="PANTHER" id="PTHR43393">
    <property type="entry name" value="CYTOKININ RIBOSIDE 5'-MONOPHOSPHATE PHOSPHORIBOHYDROLASE"/>
    <property type="match status" value="1"/>
</dbReference>
<accession>A0A094JB88</accession>
<evidence type="ECO:0000256" key="8">
    <source>
        <dbReference type="ARBA" id="ARBA00051083"/>
    </source>
</evidence>
<evidence type="ECO:0000259" key="20">
    <source>
        <dbReference type="Pfam" id="PF14793"/>
    </source>
</evidence>
<dbReference type="Gene3D" id="3.30.1850.10">
    <property type="entry name" value="MoCo carrier protein-like"/>
    <property type="match status" value="1"/>
</dbReference>
<dbReference type="InterPro" id="IPR031100">
    <property type="entry name" value="LOG_fam"/>
</dbReference>
<evidence type="ECO:0000256" key="10">
    <source>
        <dbReference type="ARBA" id="ARBA00052189"/>
    </source>
</evidence>
<evidence type="ECO:0000256" key="4">
    <source>
        <dbReference type="ARBA" id="ARBA00022801"/>
    </source>
</evidence>
<dbReference type="Proteomes" id="UP000029264">
    <property type="component" value="Unassembled WGS sequence"/>
</dbReference>
<evidence type="ECO:0000256" key="18">
    <source>
        <dbReference type="ARBA" id="ARBA00083890"/>
    </source>
</evidence>
<dbReference type="InterPro" id="IPR027820">
    <property type="entry name" value="PpnN_N"/>
</dbReference>
<comment type="catalytic activity">
    <reaction evidence="11">
        <text>a pyrimidine ribonucleoside 5'-phosphate + H2O = a pyrimidine nucleobase + D-ribose 5-phosphate</text>
        <dbReference type="Rhea" id="RHEA:13425"/>
        <dbReference type="ChEBI" id="CHEBI:15377"/>
        <dbReference type="ChEBI" id="CHEBI:26432"/>
        <dbReference type="ChEBI" id="CHEBI:78346"/>
        <dbReference type="ChEBI" id="CHEBI:138238"/>
        <dbReference type="EC" id="3.2.2.10"/>
    </reaction>
</comment>
<comment type="catalytic activity">
    <reaction evidence="1">
        <text>AMP + H2O = D-ribose 5-phosphate + adenine</text>
        <dbReference type="Rhea" id="RHEA:20129"/>
        <dbReference type="ChEBI" id="CHEBI:15377"/>
        <dbReference type="ChEBI" id="CHEBI:16708"/>
        <dbReference type="ChEBI" id="CHEBI:78346"/>
        <dbReference type="ChEBI" id="CHEBI:456215"/>
        <dbReference type="EC" id="3.2.2.4"/>
    </reaction>
</comment>
<evidence type="ECO:0000256" key="12">
    <source>
        <dbReference type="ARBA" id="ARBA00066754"/>
    </source>
</evidence>
<dbReference type="PANTHER" id="PTHR43393:SF1">
    <property type="entry name" value="PYRIMIDINE_PURINE NUCLEOTIDE 5'-MONOPHOSPHATE NUCLEOSIDASE"/>
    <property type="match status" value="1"/>
</dbReference>
<evidence type="ECO:0000256" key="9">
    <source>
        <dbReference type="ARBA" id="ARBA00052113"/>
    </source>
</evidence>
<dbReference type="SUPFAM" id="SSF102405">
    <property type="entry name" value="MCP/YpsA-like"/>
    <property type="match status" value="1"/>
</dbReference>
<name>A0A094JB88_9GAMM</name>
<dbReference type="eggNOG" id="COG1611">
    <property type="taxonomic scope" value="Bacteria"/>
</dbReference>
<evidence type="ECO:0000256" key="5">
    <source>
        <dbReference type="ARBA" id="ARBA00031983"/>
    </source>
</evidence>
<evidence type="ECO:0000256" key="7">
    <source>
        <dbReference type="ARBA" id="ARBA00050647"/>
    </source>
</evidence>
<dbReference type="AlphaFoldDB" id="A0A094JB88"/>
<dbReference type="GO" id="GO:0047405">
    <property type="term" value="F:pyrimidine-5'-nucleotide nucleosidase activity"/>
    <property type="evidence" value="ECO:0007669"/>
    <property type="project" value="UniProtKB-EC"/>
</dbReference>
<dbReference type="EMBL" id="JPEO01000008">
    <property type="protein sequence ID" value="KFZ37185.1"/>
    <property type="molecule type" value="Genomic_DNA"/>
</dbReference>
<dbReference type="STRING" id="1515746.HR45_12295"/>
<evidence type="ECO:0000256" key="17">
    <source>
        <dbReference type="ARBA" id="ARBA00083539"/>
    </source>
</evidence>
<dbReference type="FunFam" id="3.40.50.450:FF:000007">
    <property type="entry name" value="LOG family protein ygdH"/>
    <property type="match status" value="1"/>
</dbReference>
<evidence type="ECO:0000259" key="19">
    <source>
        <dbReference type="Pfam" id="PF11892"/>
    </source>
</evidence>
<dbReference type="InterPro" id="IPR049788">
    <property type="entry name" value="PpnN"/>
</dbReference>
<organism evidence="21 22">
    <name type="scientific">Shewanella mangrovi</name>
    <dbReference type="NCBI Taxonomy" id="1515746"/>
    <lineage>
        <taxon>Bacteria</taxon>
        <taxon>Pseudomonadati</taxon>
        <taxon>Pseudomonadota</taxon>
        <taxon>Gammaproteobacteria</taxon>
        <taxon>Alteromonadales</taxon>
        <taxon>Shewanellaceae</taxon>
        <taxon>Shewanella</taxon>
    </lineage>
</organism>
<sequence>MIVKISPRGSMDQLSQLEVDSLKQGASSELYQLYRNCSLAVLSSGAQTDDAKSLFSLHKDFDINVLRRERGIKLELINPPASAFVDEQIIVGIQEHLFAVLRDLIYVRHKFSNLKHINPNDPTHITNMVFDILRNARAISPMQDPNVVVCWGGHSINHVEYKYTKEVGYQLGLRKLDICTGCGPGAMKGPMKGAAIGHAKQRIHKPRYIGITEPSIIAAEPPNQIVSELVIMPDIEKRLEAFVRMGHGIIIFPGGPGTAEELLYILGILLHKKNADIPFPLILTGPRESAAYFEELDAFIGATLGKEAQAKYQIIIDDPAAAARQMRLAMEQVKQHRKQTGDSYQYQWGLTIEPDFQLPFEPTHDAMESLDLHMNQDKAKLAANLRKAFSGIVAGNVKADTMQYVEDYGPFKLKGDAALMVLMDKLLSAFVSQQRMKLPGSHYTPCYQISK</sequence>
<dbReference type="OrthoDB" id="9801098at2"/>
<comment type="caution">
    <text evidence="21">The sequence shown here is derived from an EMBL/GenBank/DDBJ whole genome shotgun (WGS) entry which is preliminary data.</text>
</comment>
<comment type="catalytic activity">
    <reaction evidence="8">
        <text>GMP + H2O = guanine + D-ribose 5-phosphate</text>
        <dbReference type="Rhea" id="RHEA:52708"/>
        <dbReference type="ChEBI" id="CHEBI:15377"/>
        <dbReference type="ChEBI" id="CHEBI:16235"/>
        <dbReference type="ChEBI" id="CHEBI:58115"/>
        <dbReference type="ChEBI" id="CHEBI:78346"/>
    </reaction>
</comment>
<reference evidence="21 22" key="1">
    <citation type="submission" date="2014-06" db="EMBL/GenBank/DDBJ databases">
        <title>Shewanella sp. YQH10.</title>
        <authorList>
            <person name="Liu Y."/>
            <person name="Zeng R."/>
        </authorList>
    </citation>
    <scope>NUCLEOTIDE SEQUENCE [LARGE SCALE GENOMIC DNA]</scope>
    <source>
        <strain evidence="21 22">YQH10</strain>
    </source>
</reference>
<feature type="domain" description="Pyrimidine/purine nucleotide 5'-monophosphate nucleosidase C-terminal" evidence="19">
    <location>
        <begin position="330"/>
        <end position="449"/>
    </location>
</feature>
<evidence type="ECO:0000256" key="14">
    <source>
        <dbReference type="ARBA" id="ARBA00078101"/>
    </source>
</evidence>
<evidence type="ECO:0000256" key="11">
    <source>
        <dbReference type="ARBA" id="ARBA00052586"/>
    </source>
</evidence>
<evidence type="ECO:0000256" key="3">
    <source>
        <dbReference type="ARBA" id="ARBA00011985"/>
    </source>
</evidence>